<dbReference type="Proteomes" id="UP000628448">
    <property type="component" value="Unassembled WGS sequence"/>
</dbReference>
<evidence type="ECO:0000313" key="3">
    <source>
        <dbReference type="EMBL" id="MBG9378690.1"/>
    </source>
</evidence>
<keyword evidence="4" id="KW-1185">Reference proteome</keyword>
<dbReference type="PANTHER" id="PTHR30535">
    <property type="entry name" value="VITAMIN B12-BINDING PROTEIN"/>
    <property type="match status" value="1"/>
</dbReference>
<dbReference type="SUPFAM" id="SSF53807">
    <property type="entry name" value="Helical backbone' metal receptor"/>
    <property type="match status" value="1"/>
</dbReference>
<dbReference type="InterPro" id="IPR050902">
    <property type="entry name" value="ABC_Transporter_SBP"/>
</dbReference>
<dbReference type="EMBL" id="JADWYR010000003">
    <property type="protein sequence ID" value="MBG9378690.1"/>
    <property type="molecule type" value="Genomic_DNA"/>
</dbReference>
<gene>
    <name evidence="3" type="ORF">I5907_20830</name>
</gene>
<dbReference type="InterPro" id="IPR002491">
    <property type="entry name" value="ABC_transptr_periplasmic_BD"/>
</dbReference>
<proteinExistence type="predicted"/>
<evidence type="ECO:0000259" key="2">
    <source>
        <dbReference type="PROSITE" id="PS50983"/>
    </source>
</evidence>
<dbReference type="Pfam" id="PF01497">
    <property type="entry name" value="Peripla_BP_2"/>
    <property type="match status" value="1"/>
</dbReference>
<organism evidence="3 4">
    <name type="scientific">Panacibacter microcysteis</name>
    <dbReference type="NCBI Taxonomy" id="2793269"/>
    <lineage>
        <taxon>Bacteria</taxon>
        <taxon>Pseudomonadati</taxon>
        <taxon>Bacteroidota</taxon>
        <taxon>Chitinophagia</taxon>
        <taxon>Chitinophagales</taxon>
        <taxon>Chitinophagaceae</taxon>
        <taxon>Panacibacter</taxon>
    </lineage>
</organism>
<feature type="domain" description="Fe/B12 periplasmic-binding" evidence="2">
    <location>
        <begin position="21"/>
        <end position="263"/>
    </location>
</feature>
<dbReference type="PROSITE" id="PS50983">
    <property type="entry name" value="FE_B12_PBP"/>
    <property type="match status" value="1"/>
</dbReference>
<dbReference type="NCBIfam" id="NF038402">
    <property type="entry name" value="TroA_like"/>
    <property type="match status" value="1"/>
</dbReference>
<reference evidence="3" key="1">
    <citation type="submission" date="2020-11" db="EMBL/GenBank/DDBJ databases">
        <title>Bacterial whole genome sequence for Panacibacter sp. DH6.</title>
        <authorList>
            <person name="Le V."/>
            <person name="Ko S."/>
            <person name="Ahn C.-Y."/>
            <person name="Oh H.-M."/>
        </authorList>
    </citation>
    <scope>NUCLEOTIDE SEQUENCE</scope>
    <source>
        <strain evidence="3">DH6</strain>
    </source>
</reference>
<evidence type="ECO:0000313" key="4">
    <source>
        <dbReference type="Proteomes" id="UP000628448"/>
    </source>
</evidence>
<evidence type="ECO:0000256" key="1">
    <source>
        <dbReference type="ARBA" id="ARBA00022729"/>
    </source>
</evidence>
<comment type="caution">
    <text evidence="3">The sequence shown here is derived from an EMBL/GenBank/DDBJ whole genome shotgun (WGS) entry which is preliminary data.</text>
</comment>
<dbReference type="InterPro" id="IPR054828">
    <property type="entry name" value="Vit_B12_bind_prot"/>
</dbReference>
<dbReference type="AlphaFoldDB" id="A0A931H0D1"/>
<protein>
    <submittedName>
        <fullName evidence="3">ABC transporter substrate-binding protein</fullName>
    </submittedName>
</protein>
<dbReference type="RefSeq" id="WP_196992784.1">
    <property type="nucleotide sequence ID" value="NZ_JADWYR010000003.1"/>
</dbReference>
<dbReference type="PANTHER" id="PTHR30535:SF35">
    <property type="entry name" value="PERIPLASMIC BINDING PROTEIN"/>
    <property type="match status" value="1"/>
</dbReference>
<accession>A0A931H0D1</accession>
<sequence>MFRIKDQLQRIVTLVHHPPRSIVSLVPSQTELLFDLGLDKEVAGITKFCVHPEQWFRQKQRVGGTKNVDIAKVKALQPDLIIANKEENVKEQVEALSAFAPVWISDVNTLVDALAMINTIGAITARETRAAEITTRISQFFKQPVGNDRKIRVCYLIWKDPYMTVGGDTFISDMLAYCGFENVCVAKNRYPVITVAEIKDLNPAVVLLSSEPFPFKEKHIDELKHVLPGVKVMLADGEMFSWYGSRLLYAADYFRKLRTVLSD</sequence>
<name>A0A931H0D1_9BACT</name>
<dbReference type="Gene3D" id="3.40.50.1980">
    <property type="entry name" value="Nitrogenase molybdenum iron protein domain"/>
    <property type="match status" value="2"/>
</dbReference>
<keyword evidence="1" id="KW-0732">Signal</keyword>